<dbReference type="PANTHER" id="PTHR43420">
    <property type="entry name" value="ACETYLTRANSFERASE"/>
    <property type="match status" value="1"/>
</dbReference>
<evidence type="ECO:0000256" key="1">
    <source>
        <dbReference type="ARBA" id="ARBA00022679"/>
    </source>
</evidence>
<dbReference type="PROSITE" id="PS51186">
    <property type="entry name" value="GNAT"/>
    <property type="match status" value="1"/>
</dbReference>
<dbReference type="GO" id="GO:0016747">
    <property type="term" value="F:acyltransferase activity, transferring groups other than amino-acyl groups"/>
    <property type="evidence" value="ECO:0007669"/>
    <property type="project" value="InterPro"/>
</dbReference>
<name>A0A916ULR9_9BURK</name>
<dbReference type="InterPro" id="IPR016181">
    <property type="entry name" value="Acyl_CoA_acyltransferase"/>
</dbReference>
<dbReference type="InterPro" id="IPR050680">
    <property type="entry name" value="YpeA/RimI_acetyltransf"/>
</dbReference>
<evidence type="ECO:0000313" key="4">
    <source>
        <dbReference type="EMBL" id="GGC77462.1"/>
    </source>
</evidence>
<evidence type="ECO:0000256" key="2">
    <source>
        <dbReference type="ARBA" id="ARBA00023315"/>
    </source>
</evidence>
<evidence type="ECO:0000259" key="3">
    <source>
        <dbReference type="PROSITE" id="PS51186"/>
    </source>
</evidence>
<evidence type="ECO:0000313" key="5">
    <source>
        <dbReference type="Proteomes" id="UP000637423"/>
    </source>
</evidence>
<dbReference type="Gene3D" id="3.40.630.30">
    <property type="match status" value="1"/>
</dbReference>
<feature type="domain" description="N-acetyltransferase" evidence="3">
    <location>
        <begin position="1"/>
        <end position="160"/>
    </location>
</feature>
<dbReference type="AlphaFoldDB" id="A0A916ULR9"/>
<dbReference type="Proteomes" id="UP000637423">
    <property type="component" value="Unassembled WGS sequence"/>
</dbReference>
<organism evidence="4 5">
    <name type="scientific">Undibacterium terreum</name>
    <dbReference type="NCBI Taxonomy" id="1224302"/>
    <lineage>
        <taxon>Bacteria</taxon>
        <taxon>Pseudomonadati</taxon>
        <taxon>Pseudomonadota</taxon>
        <taxon>Betaproteobacteria</taxon>
        <taxon>Burkholderiales</taxon>
        <taxon>Oxalobacteraceae</taxon>
        <taxon>Undibacterium</taxon>
    </lineage>
</organism>
<dbReference type="CDD" id="cd04301">
    <property type="entry name" value="NAT_SF"/>
    <property type="match status" value="1"/>
</dbReference>
<dbReference type="RefSeq" id="WP_188566429.1">
    <property type="nucleotide sequence ID" value="NZ_BMED01000002.1"/>
</dbReference>
<protein>
    <recommendedName>
        <fullName evidence="3">N-acetyltransferase domain-containing protein</fullName>
    </recommendedName>
</protein>
<keyword evidence="5" id="KW-1185">Reference proteome</keyword>
<dbReference type="SUPFAM" id="SSF55729">
    <property type="entry name" value="Acyl-CoA N-acyltransferases (Nat)"/>
    <property type="match status" value="1"/>
</dbReference>
<keyword evidence="1" id="KW-0808">Transferase</keyword>
<reference evidence="4" key="2">
    <citation type="submission" date="2020-09" db="EMBL/GenBank/DDBJ databases">
        <authorList>
            <person name="Sun Q."/>
            <person name="Zhou Y."/>
        </authorList>
    </citation>
    <scope>NUCLEOTIDE SEQUENCE</scope>
    <source>
        <strain evidence="4">CGMCC 1.10998</strain>
    </source>
</reference>
<comment type="caution">
    <text evidence="4">The sequence shown here is derived from an EMBL/GenBank/DDBJ whole genome shotgun (WGS) entry which is preliminary data.</text>
</comment>
<gene>
    <name evidence="4" type="ORF">GCM10011396_25780</name>
</gene>
<reference evidence="4" key="1">
    <citation type="journal article" date="2014" name="Int. J. Syst. Evol. Microbiol.">
        <title>Complete genome sequence of Corynebacterium casei LMG S-19264T (=DSM 44701T), isolated from a smear-ripened cheese.</title>
        <authorList>
            <consortium name="US DOE Joint Genome Institute (JGI-PGF)"/>
            <person name="Walter F."/>
            <person name="Albersmeier A."/>
            <person name="Kalinowski J."/>
            <person name="Ruckert C."/>
        </authorList>
    </citation>
    <scope>NUCLEOTIDE SEQUENCE</scope>
    <source>
        <strain evidence="4">CGMCC 1.10998</strain>
    </source>
</reference>
<sequence length="160" mass="18042">MRRQAAVSDFDAVFSIYMDERVIPFLGYDPMPREEFGTVYAELIAGGNFFVHELDGVITGFYKINRYPGRARHVGYVGSFAVNPAFQGRGLATSMLKDAIADLHARGVKRVELIVESDNPVAIALYEKCGFEKEGTLRQFYKRASEAHYVDDYIMALLLE</sequence>
<dbReference type="EMBL" id="BMED01000002">
    <property type="protein sequence ID" value="GGC77462.1"/>
    <property type="molecule type" value="Genomic_DNA"/>
</dbReference>
<dbReference type="Pfam" id="PF00583">
    <property type="entry name" value="Acetyltransf_1"/>
    <property type="match status" value="1"/>
</dbReference>
<keyword evidence="2" id="KW-0012">Acyltransferase</keyword>
<accession>A0A916ULR9</accession>
<dbReference type="InterPro" id="IPR000182">
    <property type="entry name" value="GNAT_dom"/>
</dbReference>
<proteinExistence type="predicted"/>